<accession>G2YIL7</accession>
<sequence length="59" mass="6632">MLKITIQDWQQCSSFLDTSNNPVPLCFSFIVGWFGVAQFAVSLPLVPILIKLFAKITML</sequence>
<organism evidence="2 3">
    <name type="scientific">Botryotinia fuckeliana (strain T4)</name>
    <name type="common">Noble rot fungus</name>
    <name type="synonym">Botrytis cinerea</name>
    <dbReference type="NCBI Taxonomy" id="999810"/>
    <lineage>
        <taxon>Eukaryota</taxon>
        <taxon>Fungi</taxon>
        <taxon>Dikarya</taxon>
        <taxon>Ascomycota</taxon>
        <taxon>Pezizomycotina</taxon>
        <taxon>Leotiomycetes</taxon>
        <taxon>Helotiales</taxon>
        <taxon>Sclerotiniaceae</taxon>
        <taxon>Botrytis</taxon>
    </lineage>
</organism>
<gene>
    <name evidence="2" type="ORF">BofuT4_uP018600.1</name>
</gene>
<protein>
    <submittedName>
        <fullName evidence="2">Uncharacterized protein</fullName>
    </submittedName>
</protein>
<evidence type="ECO:0000313" key="3">
    <source>
        <dbReference type="Proteomes" id="UP000008177"/>
    </source>
</evidence>
<dbReference type="AlphaFoldDB" id="G2YIL7"/>
<reference evidence="3" key="1">
    <citation type="journal article" date="2011" name="PLoS Genet.">
        <title>Genomic analysis of the necrotrophic fungal pathogens Sclerotinia sclerotiorum and Botrytis cinerea.</title>
        <authorList>
            <person name="Amselem J."/>
            <person name="Cuomo C.A."/>
            <person name="van Kan J.A."/>
            <person name="Viaud M."/>
            <person name="Benito E.P."/>
            <person name="Couloux A."/>
            <person name="Coutinho P.M."/>
            <person name="de Vries R.P."/>
            <person name="Dyer P.S."/>
            <person name="Fillinger S."/>
            <person name="Fournier E."/>
            <person name="Gout L."/>
            <person name="Hahn M."/>
            <person name="Kohn L."/>
            <person name="Lapalu N."/>
            <person name="Plummer K.M."/>
            <person name="Pradier J.M."/>
            <person name="Quevillon E."/>
            <person name="Sharon A."/>
            <person name="Simon A."/>
            <person name="ten Have A."/>
            <person name="Tudzynski B."/>
            <person name="Tudzynski P."/>
            <person name="Wincker P."/>
            <person name="Andrew M."/>
            <person name="Anthouard V."/>
            <person name="Beever R.E."/>
            <person name="Beffa R."/>
            <person name="Benoit I."/>
            <person name="Bouzid O."/>
            <person name="Brault B."/>
            <person name="Chen Z."/>
            <person name="Choquer M."/>
            <person name="Collemare J."/>
            <person name="Cotton P."/>
            <person name="Danchin E.G."/>
            <person name="Da Silva C."/>
            <person name="Gautier A."/>
            <person name="Giraud C."/>
            <person name="Giraud T."/>
            <person name="Gonzalez C."/>
            <person name="Grossetete S."/>
            <person name="Guldener U."/>
            <person name="Henrissat B."/>
            <person name="Howlett B.J."/>
            <person name="Kodira C."/>
            <person name="Kretschmer M."/>
            <person name="Lappartient A."/>
            <person name="Leroch M."/>
            <person name="Levis C."/>
            <person name="Mauceli E."/>
            <person name="Neuveglise C."/>
            <person name="Oeser B."/>
            <person name="Pearson M."/>
            <person name="Poulain J."/>
            <person name="Poussereau N."/>
            <person name="Quesneville H."/>
            <person name="Rascle C."/>
            <person name="Schumacher J."/>
            <person name="Segurens B."/>
            <person name="Sexton A."/>
            <person name="Silva E."/>
            <person name="Sirven C."/>
            <person name="Soanes D.M."/>
            <person name="Talbot N.J."/>
            <person name="Templeton M."/>
            <person name="Yandava C."/>
            <person name="Yarden O."/>
            <person name="Zeng Q."/>
            <person name="Rollins J.A."/>
            <person name="Lebrun M.H."/>
            <person name="Dickman M."/>
        </authorList>
    </citation>
    <scope>NUCLEOTIDE SEQUENCE [LARGE SCALE GENOMIC DNA]</scope>
    <source>
        <strain evidence="3">T4</strain>
    </source>
</reference>
<dbReference type="HOGENOM" id="CLU_2960501_0_0_1"/>
<keyword evidence="1" id="KW-0472">Membrane</keyword>
<evidence type="ECO:0000256" key="1">
    <source>
        <dbReference type="SAM" id="Phobius"/>
    </source>
</evidence>
<keyword evidence="1" id="KW-0812">Transmembrane</keyword>
<dbReference type="Proteomes" id="UP000008177">
    <property type="component" value="Unplaced contigs"/>
</dbReference>
<dbReference type="InParanoid" id="G2YIL7"/>
<name>G2YIL7_BOTF4</name>
<feature type="transmembrane region" description="Helical" evidence="1">
    <location>
        <begin position="30"/>
        <end position="54"/>
    </location>
</feature>
<keyword evidence="1" id="KW-1133">Transmembrane helix</keyword>
<proteinExistence type="predicted"/>
<evidence type="ECO:0000313" key="2">
    <source>
        <dbReference type="EMBL" id="CCD51554.1"/>
    </source>
</evidence>
<dbReference type="EMBL" id="FQ790337">
    <property type="protein sequence ID" value="CCD51554.1"/>
    <property type="molecule type" value="Genomic_DNA"/>
</dbReference>